<protein>
    <recommendedName>
        <fullName evidence="1">Heterokaryon incompatibility domain-containing protein</fullName>
    </recommendedName>
</protein>
<dbReference type="AlphaFoldDB" id="A0A1L7XL29"/>
<evidence type="ECO:0000313" key="2">
    <source>
        <dbReference type="EMBL" id="CZR65742.1"/>
    </source>
</evidence>
<evidence type="ECO:0000259" key="1">
    <source>
        <dbReference type="Pfam" id="PF06985"/>
    </source>
</evidence>
<keyword evidence="3" id="KW-1185">Reference proteome</keyword>
<accession>A0A1L7XL29</accession>
<name>A0A1L7XL29_9HELO</name>
<dbReference type="PANTHER" id="PTHR33112:SF10">
    <property type="entry name" value="TOL"/>
    <property type="match status" value="1"/>
</dbReference>
<dbReference type="Pfam" id="PF06985">
    <property type="entry name" value="HET"/>
    <property type="match status" value="1"/>
</dbReference>
<sequence>MLGLTRVVEEKSLVDSRALSVDELSQLEEYLDSESEAVDSNGYTDYSERRKKHLNKCLTEHTLPDACVHPIHSNYCPTRLIDIQGPNLSLVLRQDHEDPGAINYAALTYCWGRNMPESGLTKVATLETHRQGINLSKLPQTFRDAIEIARNLSVPYLWIDALCIIQDSNENWEKEASAMSMVYSGAVITIAADGGKSDPSYLKWDWNDVLNETPLMARGWTLQERELSPRIIYFTPTEILWECRMKRHREGVEPEEAKFGSKTAGLTRCSDRKDNSRSFTKIQDRLLAISGLAAEFQRLGDDQYIFGLWKTSLIADLGWVVCLNSGSHDGSDSSSLESASHVIEVSSRRITIPNNPLPTWSWVSVNAKVEWPTYRTGGQRAFPHVPALKVLAAIVATLNSSDDRPITKTPSIIVCGQLKELPLSDVPGTAINFDQGWPPSDRIFVLGLLVQLDVCMTGLVLVSTGQREEYERIGLAFWINPDWFENVEHQAITLV</sequence>
<evidence type="ECO:0000313" key="3">
    <source>
        <dbReference type="Proteomes" id="UP000184330"/>
    </source>
</evidence>
<gene>
    <name evidence="2" type="ORF">PAC_15642</name>
</gene>
<reference evidence="2 3" key="1">
    <citation type="submission" date="2016-03" db="EMBL/GenBank/DDBJ databases">
        <authorList>
            <person name="Ploux O."/>
        </authorList>
    </citation>
    <scope>NUCLEOTIDE SEQUENCE [LARGE SCALE GENOMIC DNA]</scope>
    <source>
        <strain evidence="2 3">UAMH 11012</strain>
    </source>
</reference>
<dbReference type="EMBL" id="FJOG01000033">
    <property type="protein sequence ID" value="CZR65742.1"/>
    <property type="molecule type" value="Genomic_DNA"/>
</dbReference>
<dbReference type="STRING" id="576137.A0A1L7XL29"/>
<dbReference type="Proteomes" id="UP000184330">
    <property type="component" value="Unassembled WGS sequence"/>
</dbReference>
<dbReference type="PANTHER" id="PTHR33112">
    <property type="entry name" value="DOMAIN PROTEIN, PUTATIVE-RELATED"/>
    <property type="match status" value="1"/>
</dbReference>
<proteinExistence type="predicted"/>
<dbReference type="InterPro" id="IPR010730">
    <property type="entry name" value="HET"/>
</dbReference>
<feature type="domain" description="Heterokaryon incompatibility" evidence="1">
    <location>
        <begin position="104"/>
        <end position="198"/>
    </location>
</feature>
<dbReference type="OrthoDB" id="5347061at2759"/>
<organism evidence="2 3">
    <name type="scientific">Phialocephala subalpina</name>
    <dbReference type="NCBI Taxonomy" id="576137"/>
    <lineage>
        <taxon>Eukaryota</taxon>
        <taxon>Fungi</taxon>
        <taxon>Dikarya</taxon>
        <taxon>Ascomycota</taxon>
        <taxon>Pezizomycotina</taxon>
        <taxon>Leotiomycetes</taxon>
        <taxon>Helotiales</taxon>
        <taxon>Mollisiaceae</taxon>
        <taxon>Phialocephala</taxon>
        <taxon>Phialocephala fortinii species complex</taxon>
    </lineage>
</organism>